<dbReference type="RefSeq" id="WP_104206292.1">
    <property type="nucleotide sequence ID" value="NZ_PHHC01000014.1"/>
</dbReference>
<sequence length="101" mass="10910">MKCIFFLLFFLFNVAPSLYSGNSNFSEPYTASSLYTSSSAAEQFGNPKASKVHTELADFSSWNLPFSVLGPDANPLNALPAALGGQSRVGSGNLMLLFKHR</sequence>
<evidence type="ECO:0000313" key="2">
    <source>
        <dbReference type="EMBL" id="PPE06890.1"/>
    </source>
</evidence>
<feature type="chain" id="PRO_5015639612" evidence="1">
    <location>
        <begin position="21"/>
        <end position="101"/>
    </location>
</feature>
<reference evidence="2 3" key="1">
    <citation type="submission" date="2017-11" db="EMBL/GenBank/DDBJ databases">
        <title>Comparative genomic analysis of Holospora spp., intranuclear symbionts of paramecia.</title>
        <authorList>
            <person name="Garushyants S.K."/>
            <person name="Beliavskaya A."/>
            <person name="Malko D.B."/>
            <person name="Logacheva M.D."/>
            <person name="Rautian M.S."/>
            <person name="Gelfand M.S."/>
        </authorList>
    </citation>
    <scope>NUCLEOTIDE SEQUENCE [LARGE SCALE GENOMIC DNA]</scope>
    <source>
        <strain evidence="3">02AZ16</strain>
    </source>
</reference>
<protein>
    <submittedName>
        <fullName evidence="2">Uncharacterized protein</fullName>
    </submittedName>
</protein>
<evidence type="ECO:0000256" key="1">
    <source>
        <dbReference type="SAM" id="SignalP"/>
    </source>
</evidence>
<feature type="signal peptide" evidence="1">
    <location>
        <begin position="1"/>
        <end position="20"/>
    </location>
</feature>
<accession>A0A2S5RHV4</accession>
<keyword evidence="1" id="KW-0732">Signal</keyword>
<dbReference type="Proteomes" id="UP000239425">
    <property type="component" value="Unassembled WGS sequence"/>
</dbReference>
<keyword evidence="3" id="KW-1185">Reference proteome</keyword>
<evidence type="ECO:0000313" key="3">
    <source>
        <dbReference type="Proteomes" id="UP000239425"/>
    </source>
</evidence>
<proteinExistence type="predicted"/>
<organism evidence="2 3">
    <name type="scientific">Holospora curviuscula</name>
    <dbReference type="NCBI Taxonomy" id="1082868"/>
    <lineage>
        <taxon>Bacteria</taxon>
        <taxon>Pseudomonadati</taxon>
        <taxon>Pseudomonadota</taxon>
        <taxon>Alphaproteobacteria</taxon>
        <taxon>Holosporales</taxon>
        <taxon>Holosporaceae</taxon>
        <taxon>Holospora</taxon>
    </lineage>
</organism>
<dbReference type="EMBL" id="PHHC01000014">
    <property type="protein sequence ID" value="PPE06890.1"/>
    <property type="molecule type" value="Genomic_DNA"/>
</dbReference>
<name>A0A2S5RHV4_9PROT</name>
<dbReference type="AlphaFoldDB" id="A0A2S5RHV4"/>
<comment type="caution">
    <text evidence="2">The sequence shown here is derived from an EMBL/GenBank/DDBJ whole genome shotgun (WGS) entry which is preliminary data.</text>
</comment>
<gene>
    <name evidence="2" type="ORF">HCUR_00104</name>
</gene>